<evidence type="ECO:0000313" key="2">
    <source>
        <dbReference type="EMBL" id="KAJ8907100.1"/>
    </source>
</evidence>
<dbReference type="AlphaFoldDB" id="A0AAV8UWY1"/>
<protein>
    <submittedName>
        <fullName evidence="2">Uncharacterized protein</fullName>
    </submittedName>
</protein>
<organism evidence="2 3">
    <name type="scientific">Rhodosorus marinus</name>
    <dbReference type="NCBI Taxonomy" id="101924"/>
    <lineage>
        <taxon>Eukaryota</taxon>
        <taxon>Rhodophyta</taxon>
        <taxon>Stylonematophyceae</taxon>
        <taxon>Stylonematales</taxon>
        <taxon>Stylonemataceae</taxon>
        <taxon>Rhodosorus</taxon>
    </lineage>
</organism>
<evidence type="ECO:0000313" key="3">
    <source>
        <dbReference type="Proteomes" id="UP001157974"/>
    </source>
</evidence>
<gene>
    <name evidence="2" type="ORF">NDN08_003582</name>
</gene>
<sequence>MRVTLVLKENKSSRREDAPGRRDSHVRREDGSSRKEERWQKRDEKSAERAQAGTETKESAATKRHGKEKPSDHYKGHGPAQGPAYGEGRPGNHATKRFPKGTRREKESHHRDQVKSTPAPQVVNQDHEIEPLKESLSLSQVEVRQLKSQLAELKKGLDMEKAQVVTYKDEIEKFNAEIEKLKEVTPSAEKDTQTEPIPLPETTSVSVQTVPPPPPPEVKAPTKPEEVKLTVSESKNTPTKVSSIAIDEGSGSDWADYDTDEDDVSGDEYEGIDVLNEKLKTEDGGPPPPQQVPQGHKLPQIKLAGDPSGEVMQIARGGPSRGTRDLRELITPRPDGRRMDSGREAYGDGFRGRTSADPRAFKKDGTRYQDNSSQGAKNSHKGGDVVHLRSVLEEQTIQSTSHGANGIRKLHAGDIEAFAVGETHMLSACSEDLPTSPCWTGQQHPAVRFCGFQGKRTGERRALAIGVVFERPMLFSGPAG</sequence>
<feature type="compositionally biased region" description="Polar residues" evidence="1">
    <location>
        <begin position="115"/>
        <end position="124"/>
    </location>
</feature>
<feature type="compositionally biased region" description="Basic and acidic residues" evidence="1">
    <location>
        <begin position="102"/>
        <end position="114"/>
    </location>
</feature>
<feature type="compositionally biased region" description="Acidic residues" evidence="1">
    <location>
        <begin position="255"/>
        <end position="271"/>
    </location>
</feature>
<dbReference type="Proteomes" id="UP001157974">
    <property type="component" value="Unassembled WGS sequence"/>
</dbReference>
<proteinExistence type="predicted"/>
<dbReference type="EMBL" id="JAMWBK010000003">
    <property type="protein sequence ID" value="KAJ8907100.1"/>
    <property type="molecule type" value="Genomic_DNA"/>
</dbReference>
<comment type="caution">
    <text evidence="2">The sequence shown here is derived from an EMBL/GenBank/DDBJ whole genome shotgun (WGS) entry which is preliminary data.</text>
</comment>
<feature type="compositionally biased region" description="Polar residues" evidence="1">
    <location>
        <begin position="368"/>
        <end position="377"/>
    </location>
</feature>
<accession>A0AAV8UWY1</accession>
<feature type="compositionally biased region" description="Polar residues" evidence="1">
    <location>
        <begin position="231"/>
        <end position="242"/>
    </location>
</feature>
<keyword evidence="3" id="KW-1185">Reference proteome</keyword>
<feature type="region of interest" description="Disordered" evidence="1">
    <location>
        <begin position="1"/>
        <end position="127"/>
    </location>
</feature>
<feature type="compositionally biased region" description="Low complexity" evidence="1">
    <location>
        <begin position="200"/>
        <end position="209"/>
    </location>
</feature>
<feature type="compositionally biased region" description="Basic and acidic residues" evidence="1">
    <location>
        <begin position="183"/>
        <end position="193"/>
    </location>
</feature>
<evidence type="ECO:0000256" key="1">
    <source>
        <dbReference type="SAM" id="MobiDB-lite"/>
    </source>
</evidence>
<feature type="compositionally biased region" description="Basic and acidic residues" evidence="1">
    <location>
        <begin position="8"/>
        <end position="48"/>
    </location>
</feature>
<feature type="compositionally biased region" description="Basic and acidic residues" evidence="1">
    <location>
        <begin position="322"/>
        <end position="367"/>
    </location>
</feature>
<name>A0AAV8UWY1_9RHOD</name>
<reference evidence="2 3" key="1">
    <citation type="journal article" date="2023" name="Nat. Commun.">
        <title>Origin of minicircular mitochondrial genomes in red algae.</title>
        <authorList>
            <person name="Lee Y."/>
            <person name="Cho C.H."/>
            <person name="Lee Y.M."/>
            <person name="Park S.I."/>
            <person name="Yang J.H."/>
            <person name="West J.A."/>
            <person name="Bhattacharya D."/>
            <person name="Yoon H.S."/>
        </authorList>
    </citation>
    <scope>NUCLEOTIDE SEQUENCE [LARGE SCALE GENOMIC DNA]</scope>
    <source>
        <strain evidence="2 3">CCMP1338</strain>
        <tissue evidence="2">Whole cell</tissue>
    </source>
</reference>
<feature type="region of interest" description="Disordered" evidence="1">
    <location>
        <begin position="183"/>
        <end position="383"/>
    </location>
</feature>